<feature type="transmembrane region" description="Helical" evidence="1">
    <location>
        <begin position="6"/>
        <end position="25"/>
    </location>
</feature>
<evidence type="ECO:0000256" key="1">
    <source>
        <dbReference type="SAM" id="Phobius"/>
    </source>
</evidence>
<name>A0A8J2Y8M7_9BACL</name>
<dbReference type="RefSeq" id="WP_268234810.1">
    <property type="nucleotide sequence ID" value="NZ_BMHQ01000001.1"/>
</dbReference>
<reference evidence="2" key="2">
    <citation type="submission" date="2020-09" db="EMBL/GenBank/DDBJ databases">
        <authorList>
            <person name="Sun Q."/>
            <person name="Zhou Y."/>
        </authorList>
    </citation>
    <scope>NUCLEOTIDE SEQUENCE</scope>
    <source>
        <strain evidence="2">CGMCC 1.15179</strain>
    </source>
</reference>
<evidence type="ECO:0000313" key="3">
    <source>
        <dbReference type="Proteomes" id="UP000625210"/>
    </source>
</evidence>
<gene>
    <name evidence="2" type="ORF">GCM10011571_04260</name>
</gene>
<accession>A0A8J2Y8M7</accession>
<keyword evidence="3" id="KW-1185">Reference proteome</keyword>
<reference evidence="2" key="1">
    <citation type="journal article" date="2014" name="Int. J. Syst. Evol. Microbiol.">
        <title>Complete genome sequence of Corynebacterium casei LMG S-19264T (=DSM 44701T), isolated from a smear-ripened cheese.</title>
        <authorList>
            <consortium name="US DOE Joint Genome Institute (JGI-PGF)"/>
            <person name="Walter F."/>
            <person name="Albersmeier A."/>
            <person name="Kalinowski J."/>
            <person name="Ruckert C."/>
        </authorList>
    </citation>
    <scope>NUCLEOTIDE SEQUENCE</scope>
    <source>
        <strain evidence="2">CGMCC 1.15179</strain>
    </source>
</reference>
<protein>
    <submittedName>
        <fullName evidence="2">Uncharacterized protein</fullName>
    </submittedName>
</protein>
<evidence type="ECO:0000313" key="2">
    <source>
        <dbReference type="EMBL" id="GGE06300.1"/>
    </source>
</evidence>
<keyword evidence="1" id="KW-0472">Membrane</keyword>
<organism evidence="2 3">
    <name type="scientific">Marinithermofilum abyssi</name>
    <dbReference type="NCBI Taxonomy" id="1571185"/>
    <lineage>
        <taxon>Bacteria</taxon>
        <taxon>Bacillati</taxon>
        <taxon>Bacillota</taxon>
        <taxon>Bacilli</taxon>
        <taxon>Bacillales</taxon>
        <taxon>Thermoactinomycetaceae</taxon>
        <taxon>Marinithermofilum</taxon>
    </lineage>
</organism>
<keyword evidence="1" id="KW-0812">Transmembrane</keyword>
<dbReference type="EMBL" id="BMHQ01000001">
    <property type="protein sequence ID" value="GGE06300.1"/>
    <property type="molecule type" value="Genomic_DNA"/>
</dbReference>
<keyword evidence="1" id="KW-1133">Transmembrane helix</keyword>
<sequence>MERWVQLLMAVIALIRFVLEMQEWVSKWRKKWRRHKGKDRMKGL</sequence>
<dbReference type="Proteomes" id="UP000625210">
    <property type="component" value="Unassembled WGS sequence"/>
</dbReference>
<dbReference type="AlphaFoldDB" id="A0A8J2Y8M7"/>
<proteinExistence type="predicted"/>
<comment type="caution">
    <text evidence="2">The sequence shown here is derived from an EMBL/GenBank/DDBJ whole genome shotgun (WGS) entry which is preliminary data.</text>
</comment>